<dbReference type="InterPro" id="IPR016181">
    <property type="entry name" value="Acyl_CoA_acyltransferase"/>
</dbReference>
<accession>A0A401UXM9</accession>
<comment type="caution">
    <text evidence="2">The sequence shown here is derived from an EMBL/GenBank/DDBJ whole genome shotgun (WGS) entry which is preliminary data.</text>
</comment>
<keyword evidence="3" id="KW-1185">Reference proteome</keyword>
<gene>
    <name evidence="2" type="ORF">CTKZ_10190</name>
</gene>
<dbReference type="GO" id="GO:0016747">
    <property type="term" value="F:acyltransferase activity, transferring groups other than amino-acyl groups"/>
    <property type="evidence" value="ECO:0007669"/>
    <property type="project" value="InterPro"/>
</dbReference>
<dbReference type="Gene3D" id="3.40.630.30">
    <property type="match status" value="1"/>
</dbReference>
<evidence type="ECO:0000313" key="3">
    <source>
        <dbReference type="Proteomes" id="UP000288246"/>
    </source>
</evidence>
<dbReference type="Proteomes" id="UP000288246">
    <property type="component" value="Unassembled WGS sequence"/>
</dbReference>
<sequence length="236" mass="25503">MGTSAEQVRPPEPTLVRLSEVPAPVVEDFYVRILQATFPPDELEPLESLQESLGETGDGLLALDADGGVVGGLVHEHYVDGAVQLLAYLAVDPAGRAHGLGSRLVREAVTTTTATLVLGEIEDPRSWPVTPTSDPPARLRFWDRNGSRLLPLPYVQPALRPVLRRVRDLLLIALPSRGDDTAETVPGPLVAAFLREYFAASEGRADPADPDLARLLAACDVERLPLWSLDRLDVVG</sequence>
<protein>
    <recommendedName>
        <fullName evidence="1">N-acetyltransferase domain-containing protein</fullName>
    </recommendedName>
</protein>
<dbReference type="EMBL" id="BHYL01000070">
    <property type="protein sequence ID" value="GCD19457.1"/>
    <property type="molecule type" value="Genomic_DNA"/>
</dbReference>
<reference evidence="2 3" key="1">
    <citation type="submission" date="2018-11" db="EMBL/GenBank/DDBJ databases">
        <title>Draft genome sequence of Cellulomonas takizawaensis strain TKZ-21.</title>
        <authorList>
            <person name="Yamamura H."/>
            <person name="Hayashi T."/>
            <person name="Hamada M."/>
            <person name="Serisawa Y."/>
            <person name="Matsuyama K."/>
            <person name="Nakagawa Y."/>
            <person name="Otoguro M."/>
            <person name="Yanagida F."/>
            <person name="Hayakawa M."/>
        </authorList>
    </citation>
    <scope>NUCLEOTIDE SEQUENCE [LARGE SCALE GENOMIC DNA]</scope>
    <source>
        <strain evidence="2 3">TKZ-21</strain>
    </source>
</reference>
<dbReference type="PROSITE" id="PS51186">
    <property type="entry name" value="GNAT"/>
    <property type="match status" value="1"/>
</dbReference>
<dbReference type="OrthoDB" id="9127144at2"/>
<feature type="domain" description="N-acetyltransferase" evidence="1">
    <location>
        <begin position="16"/>
        <end position="166"/>
    </location>
</feature>
<dbReference type="Pfam" id="PF00583">
    <property type="entry name" value="Acetyltransf_1"/>
    <property type="match status" value="1"/>
</dbReference>
<dbReference type="RefSeq" id="WP_124341993.1">
    <property type="nucleotide sequence ID" value="NZ_BHYL01000070.1"/>
</dbReference>
<dbReference type="InterPro" id="IPR000182">
    <property type="entry name" value="GNAT_dom"/>
</dbReference>
<name>A0A401UXM9_9CELL</name>
<evidence type="ECO:0000259" key="1">
    <source>
        <dbReference type="PROSITE" id="PS51186"/>
    </source>
</evidence>
<organism evidence="2 3">
    <name type="scientific">Cellulomonas algicola</name>
    <dbReference type="NCBI Taxonomy" id="2071633"/>
    <lineage>
        <taxon>Bacteria</taxon>
        <taxon>Bacillati</taxon>
        <taxon>Actinomycetota</taxon>
        <taxon>Actinomycetes</taxon>
        <taxon>Micrococcales</taxon>
        <taxon>Cellulomonadaceae</taxon>
        <taxon>Cellulomonas</taxon>
    </lineage>
</organism>
<proteinExistence type="predicted"/>
<dbReference type="AlphaFoldDB" id="A0A401UXM9"/>
<evidence type="ECO:0000313" key="2">
    <source>
        <dbReference type="EMBL" id="GCD19457.1"/>
    </source>
</evidence>
<dbReference type="SUPFAM" id="SSF55729">
    <property type="entry name" value="Acyl-CoA N-acyltransferases (Nat)"/>
    <property type="match status" value="1"/>
</dbReference>